<gene>
    <name evidence="1" type="ORF">A1OE_653</name>
</gene>
<dbReference type="KEGG" id="thal:A1OE_653"/>
<dbReference type="HOGENOM" id="CLU_3267255_0_0_5"/>
<organism evidence="1 2">
    <name type="scientific">Candidatus Endolissoclinum faulkneri L2</name>
    <dbReference type="NCBI Taxonomy" id="1193729"/>
    <lineage>
        <taxon>Bacteria</taxon>
        <taxon>Pseudomonadati</taxon>
        <taxon>Pseudomonadota</taxon>
        <taxon>Alphaproteobacteria</taxon>
        <taxon>Rhodospirillales</taxon>
        <taxon>Rhodospirillaceae</taxon>
        <taxon>Candidatus Endolissoclinum</taxon>
    </lineage>
</organism>
<dbReference type="EMBL" id="CP003539">
    <property type="protein sequence ID" value="AFX98841.1"/>
    <property type="molecule type" value="Genomic_DNA"/>
</dbReference>
<name>K7ZCR6_9PROT</name>
<evidence type="ECO:0000313" key="1">
    <source>
        <dbReference type="EMBL" id="AFX98841.1"/>
    </source>
</evidence>
<proteinExistence type="predicted"/>
<sequence>MPCQLSIYLIKSKIQSCPIILINNDLHLSSILLNKLFIIAF</sequence>
<dbReference type="AlphaFoldDB" id="K7ZCR6"/>
<accession>K7ZCR6</accession>
<dbReference type="STRING" id="1193729.A1OE_653"/>
<keyword evidence="2" id="KW-1185">Reference proteome</keyword>
<reference evidence="1 2" key="1">
    <citation type="journal article" date="2012" name="Proc. Natl. Acad. Sci. U.S.A.">
        <title>Genome streamlining and chemical defense in a coral reef symbiosis.</title>
        <authorList>
            <person name="Kwan J.C."/>
            <person name="Donia M.S."/>
            <person name="Han A.W."/>
            <person name="Hirose E."/>
            <person name="Haygood M.G."/>
            <person name="Schmidt E.W."/>
        </authorList>
    </citation>
    <scope>NUCLEOTIDE SEQUENCE [LARGE SCALE GENOMIC DNA]</scope>
    <source>
        <strain evidence="1 2">L2</strain>
    </source>
</reference>
<dbReference type="Proteomes" id="UP000010077">
    <property type="component" value="Chromosome"/>
</dbReference>
<protein>
    <submittedName>
        <fullName evidence="1">Uncharacterized protein</fullName>
    </submittedName>
</protein>
<evidence type="ECO:0000313" key="2">
    <source>
        <dbReference type="Proteomes" id="UP000010077"/>
    </source>
</evidence>